<dbReference type="AlphaFoldDB" id="A0A420BJN9"/>
<comment type="caution">
    <text evidence="1">The sequence shown here is derived from an EMBL/GenBank/DDBJ whole genome shotgun (WGS) entry which is preliminary data.</text>
</comment>
<proteinExistence type="predicted"/>
<name>A0A420BJN9_SPHD1</name>
<gene>
    <name evidence="1" type="ORF">DFQ12_1792</name>
</gene>
<reference evidence="1 2" key="1">
    <citation type="submission" date="2018-09" db="EMBL/GenBank/DDBJ databases">
        <title>Genomic Encyclopedia of Type Strains, Phase III (KMG-III): the genomes of soil and plant-associated and newly described type strains.</title>
        <authorList>
            <person name="Whitman W."/>
        </authorList>
    </citation>
    <scope>NUCLEOTIDE SEQUENCE [LARGE SCALE GENOMIC DNA]</scope>
    <source>
        <strain evidence="1 2">CECT 7938</strain>
    </source>
</reference>
<evidence type="ECO:0000313" key="2">
    <source>
        <dbReference type="Proteomes" id="UP000286246"/>
    </source>
</evidence>
<dbReference type="Proteomes" id="UP000286246">
    <property type="component" value="Unassembled WGS sequence"/>
</dbReference>
<dbReference type="EMBL" id="RAPY01000001">
    <property type="protein sequence ID" value="RKE56919.1"/>
    <property type="molecule type" value="Genomic_DNA"/>
</dbReference>
<evidence type="ECO:0008006" key="3">
    <source>
        <dbReference type="Google" id="ProtNLM"/>
    </source>
</evidence>
<evidence type="ECO:0000313" key="1">
    <source>
        <dbReference type="EMBL" id="RKE56919.1"/>
    </source>
</evidence>
<accession>A0A420BJN9</accession>
<organism evidence="1 2">
    <name type="scientific">Sphingobacterium detergens</name>
    <dbReference type="NCBI Taxonomy" id="1145106"/>
    <lineage>
        <taxon>Bacteria</taxon>
        <taxon>Pseudomonadati</taxon>
        <taxon>Bacteroidota</taxon>
        <taxon>Sphingobacteriia</taxon>
        <taxon>Sphingobacteriales</taxon>
        <taxon>Sphingobacteriaceae</taxon>
        <taxon>Sphingobacterium</taxon>
    </lineage>
</organism>
<protein>
    <recommendedName>
        <fullName evidence="3">Universal stress protein family protein</fullName>
    </recommendedName>
</protein>
<sequence>MAKMTRILIPSDFTVDSLYFVRQSIESSSAEEVDIILAYGNKSSTSASELIAIGVEDQLDELQSDAFLKACERICQRFKNRKLTIYADIIRTDNASYLQHYLRGAGVNEIKIPANYSYQNKTRDFFDVGKALRKLKNHVLHPISVM</sequence>
<keyword evidence="2" id="KW-1185">Reference proteome</keyword>